<dbReference type="InterPro" id="IPR017871">
    <property type="entry name" value="ABC_transporter-like_CS"/>
</dbReference>
<dbReference type="RefSeq" id="WP_133198478.1">
    <property type="nucleotide sequence ID" value="NZ_CP038148.1"/>
</dbReference>
<keyword evidence="1" id="KW-0813">Transport</keyword>
<keyword evidence="2" id="KW-1003">Cell membrane</keyword>
<proteinExistence type="predicted"/>
<gene>
    <name evidence="7" type="ORF">E1956_04635</name>
</gene>
<dbReference type="SUPFAM" id="SSF52540">
    <property type="entry name" value="P-loop containing nucleoside triphosphate hydrolases"/>
    <property type="match status" value="1"/>
</dbReference>
<evidence type="ECO:0000313" key="8">
    <source>
        <dbReference type="Proteomes" id="UP000295727"/>
    </source>
</evidence>
<name>A0A4P7CNM7_9BURK</name>
<dbReference type="GO" id="GO:0016887">
    <property type="term" value="F:ATP hydrolysis activity"/>
    <property type="evidence" value="ECO:0007669"/>
    <property type="project" value="InterPro"/>
</dbReference>
<dbReference type="GO" id="GO:0005524">
    <property type="term" value="F:ATP binding"/>
    <property type="evidence" value="ECO:0007669"/>
    <property type="project" value="UniProtKB-KW"/>
</dbReference>
<evidence type="ECO:0000256" key="5">
    <source>
        <dbReference type="ARBA" id="ARBA00022840"/>
    </source>
</evidence>
<dbReference type="KEGG" id="ppai:E1956_04635"/>
<evidence type="ECO:0000256" key="3">
    <source>
        <dbReference type="ARBA" id="ARBA00022519"/>
    </source>
</evidence>
<dbReference type="EMBL" id="CP038148">
    <property type="protein sequence ID" value="QBQ96527.1"/>
    <property type="molecule type" value="Genomic_DNA"/>
</dbReference>
<dbReference type="Proteomes" id="UP000295727">
    <property type="component" value="Chromosome 1"/>
</dbReference>
<organism evidence="7 8">
    <name type="scientific">Paraburkholderia pallida</name>
    <dbReference type="NCBI Taxonomy" id="2547399"/>
    <lineage>
        <taxon>Bacteria</taxon>
        <taxon>Pseudomonadati</taxon>
        <taxon>Pseudomonadota</taxon>
        <taxon>Betaproteobacteria</taxon>
        <taxon>Burkholderiales</taxon>
        <taxon>Burkholderiaceae</taxon>
        <taxon>Paraburkholderia</taxon>
    </lineage>
</organism>
<dbReference type="PROSITE" id="PS50893">
    <property type="entry name" value="ABC_TRANSPORTER_2"/>
    <property type="match status" value="1"/>
</dbReference>
<evidence type="ECO:0000256" key="1">
    <source>
        <dbReference type="ARBA" id="ARBA00022448"/>
    </source>
</evidence>
<keyword evidence="5 7" id="KW-0067">ATP-binding</keyword>
<dbReference type="PANTHER" id="PTHR43023:SF6">
    <property type="entry name" value="INTERMEMBRANE PHOSPHOLIPID TRANSPORT SYSTEM ATP-BINDING PROTEIN MLAF"/>
    <property type="match status" value="1"/>
</dbReference>
<dbReference type="InterPro" id="IPR003593">
    <property type="entry name" value="AAA+_ATPase"/>
</dbReference>
<dbReference type="SMART" id="SM00382">
    <property type="entry name" value="AAA"/>
    <property type="match status" value="1"/>
</dbReference>
<reference evidence="7 8" key="1">
    <citation type="submission" date="2019-03" db="EMBL/GenBank/DDBJ databases">
        <title>Paraburkholderia sp. 7MH5, isolated from subtropical forest soil.</title>
        <authorList>
            <person name="Gao Z.-H."/>
            <person name="Qiu L.-H."/>
        </authorList>
    </citation>
    <scope>NUCLEOTIDE SEQUENCE [LARGE SCALE GENOMIC DNA]</scope>
    <source>
        <strain evidence="7 8">7MH5</strain>
    </source>
</reference>
<dbReference type="InterPro" id="IPR027417">
    <property type="entry name" value="P-loop_NTPase"/>
</dbReference>
<keyword evidence="4" id="KW-0547">Nucleotide-binding</keyword>
<dbReference type="AlphaFoldDB" id="A0A4P7CNM7"/>
<dbReference type="Gene3D" id="3.40.50.300">
    <property type="entry name" value="P-loop containing nucleotide triphosphate hydrolases"/>
    <property type="match status" value="1"/>
</dbReference>
<keyword evidence="8" id="KW-1185">Reference proteome</keyword>
<dbReference type="InterPro" id="IPR003439">
    <property type="entry name" value="ABC_transporter-like_ATP-bd"/>
</dbReference>
<dbReference type="Pfam" id="PF00005">
    <property type="entry name" value="ABC_tran"/>
    <property type="match status" value="1"/>
</dbReference>
<sequence length="274" mass="29631">MPSNSETLLELRDVDFGYGGDRLVLSGLNMRFRRGQVVAVMGGSGGGKTTVLRLIGGLVRAQRGQVLFHGQDIGAQSREGLYALRRKMGMLFQFGALFTDMSVFENVAFALREHTDLPEELIRDLVLMKLNAVGLRGARDLAPSEISGGMARRVALARAIALDPELMMYDEPFAGLDPISLGITANLIRTLNDALGATSILVTHDVPESFAIADYVYFLANGRVQVEGTPAELRASTDPIVRQFIDGAPDGPFRFHYPTNVSLDADFGIGGGRS</sequence>
<evidence type="ECO:0000259" key="6">
    <source>
        <dbReference type="PROSITE" id="PS50893"/>
    </source>
</evidence>
<evidence type="ECO:0000256" key="2">
    <source>
        <dbReference type="ARBA" id="ARBA00022475"/>
    </source>
</evidence>
<dbReference type="OrthoDB" id="9802264at2"/>
<keyword evidence="3" id="KW-0472">Membrane</keyword>
<protein>
    <submittedName>
        <fullName evidence="7">ABC transporter ATP-binding protein</fullName>
    </submittedName>
</protein>
<dbReference type="PROSITE" id="PS00211">
    <property type="entry name" value="ABC_TRANSPORTER_1"/>
    <property type="match status" value="1"/>
</dbReference>
<keyword evidence="3" id="KW-0997">Cell inner membrane</keyword>
<evidence type="ECO:0000256" key="4">
    <source>
        <dbReference type="ARBA" id="ARBA00022741"/>
    </source>
</evidence>
<accession>A0A4P7CNM7</accession>
<evidence type="ECO:0000313" key="7">
    <source>
        <dbReference type="EMBL" id="QBQ96527.1"/>
    </source>
</evidence>
<dbReference type="CDD" id="cd03261">
    <property type="entry name" value="ABC_Org_Solvent_Resistant"/>
    <property type="match status" value="1"/>
</dbReference>
<feature type="domain" description="ABC transporter" evidence="6">
    <location>
        <begin position="9"/>
        <end position="246"/>
    </location>
</feature>
<dbReference type="PANTHER" id="PTHR43023">
    <property type="entry name" value="PROTEIN TRIGALACTOSYLDIACYLGLYCEROL 3, CHLOROPLASTIC"/>
    <property type="match status" value="1"/>
</dbReference>